<name>A0ABS2QVE8_9BACI</name>
<dbReference type="Pfam" id="PF13040">
    <property type="entry name" value="Fur_reg_FbpB"/>
    <property type="match status" value="1"/>
</dbReference>
<protein>
    <recommendedName>
        <fullName evidence="3">FbpB family small basic protein</fullName>
    </recommendedName>
</protein>
<organism evidence="1 2">
    <name type="scientific">Priestia iocasae</name>
    <dbReference type="NCBI Taxonomy" id="2291674"/>
    <lineage>
        <taxon>Bacteria</taxon>
        <taxon>Bacillati</taxon>
        <taxon>Bacillota</taxon>
        <taxon>Bacilli</taxon>
        <taxon>Bacillales</taxon>
        <taxon>Bacillaceae</taxon>
        <taxon>Priestia</taxon>
    </lineage>
</organism>
<keyword evidence="2" id="KW-1185">Reference proteome</keyword>
<proteinExistence type="predicted"/>
<comment type="caution">
    <text evidence="1">The sequence shown here is derived from an EMBL/GenBank/DDBJ whole genome shotgun (WGS) entry which is preliminary data.</text>
</comment>
<evidence type="ECO:0000313" key="1">
    <source>
        <dbReference type="EMBL" id="MBM7703455.1"/>
    </source>
</evidence>
<dbReference type="EMBL" id="JAFBFC010000004">
    <property type="protein sequence ID" value="MBM7703455.1"/>
    <property type="molecule type" value="Genomic_DNA"/>
</dbReference>
<dbReference type="RefSeq" id="WP_205187343.1">
    <property type="nucleotide sequence ID" value="NZ_JAFBFC010000004.1"/>
</dbReference>
<dbReference type="Proteomes" id="UP000809829">
    <property type="component" value="Unassembled WGS sequence"/>
</dbReference>
<dbReference type="InterPro" id="IPR025004">
    <property type="entry name" value="SenN/SenS"/>
</dbReference>
<reference evidence="1 2" key="1">
    <citation type="submission" date="2021-01" db="EMBL/GenBank/DDBJ databases">
        <title>Genomic Encyclopedia of Type Strains, Phase IV (KMG-IV): sequencing the most valuable type-strain genomes for metagenomic binning, comparative biology and taxonomic classification.</title>
        <authorList>
            <person name="Goeker M."/>
        </authorList>
    </citation>
    <scope>NUCLEOTIDE SEQUENCE [LARGE SCALE GENOMIC DNA]</scope>
    <source>
        <strain evidence="1 2">DSM 104297</strain>
    </source>
</reference>
<accession>A0ABS2QVE8</accession>
<evidence type="ECO:0008006" key="3">
    <source>
        <dbReference type="Google" id="ProtNLM"/>
    </source>
</evidence>
<sequence>MKKNFLQLVKENKEAILLDKKKLEQIERRIDEKYIYLTETYNDNKKHKYSSH</sequence>
<evidence type="ECO:0000313" key="2">
    <source>
        <dbReference type="Proteomes" id="UP000809829"/>
    </source>
</evidence>
<gene>
    <name evidence="1" type="ORF">JOC83_002304</name>
</gene>